<evidence type="ECO:0000256" key="7">
    <source>
        <dbReference type="ARBA" id="ARBA00023187"/>
    </source>
</evidence>
<keyword evidence="4" id="KW-0378">Hydrolase</keyword>
<dbReference type="Gene3D" id="1.20.120.1080">
    <property type="match status" value="1"/>
</dbReference>
<dbReference type="Gene3D" id="3.40.50.300">
    <property type="entry name" value="P-loop containing nucleotide triphosphate hydrolases"/>
    <property type="match status" value="2"/>
</dbReference>
<dbReference type="CDD" id="cd18791">
    <property type="entry name" value="SF2_C_RHA"/>
    <property type="match status" value="1"/>
</dbReference>
<evidence type="ECO:0000256" key="3">
    <source>
        <dbReference type="ARBA" id="ARBA00022741"/>
    </source>
</evidence>
<organism evidence="11 12">
    <name type="scientific">Synchytrium endobioticum</name>
    <dbReference type="NCBI Taxonomy" id="286115"/>
    <lineage>
        <taxon>Eukaryota</taxon>
        <taxon>Fungi</taxon>
        <taxon>Fungi incertae sedis</taxon>
        <taxon>Chytridiomycota</taxon>
        <taxon>Chytridiomycota incertae sedis</taxon>
        <taxon>Chytridiomycetes</taxon>
        <taxon>Synchytriales</taxon>
        <taxon>Synchytriaceae</taxon>
        <taxon>Synchytrium</taxon>
    </lineage>
</organism>
<dbReference type="EMBL" id="QEAN01000067">
    <property type="protein sequence ID" value="TPX50454.1"/>
    <property type="molecule type" value="Genomic_DNA"/>
</dbReference>
<dbReference type="GO" id="GO:0003725">
    <property type="term" value="F:double-stranded RNA binding"/>
    <property type="evidence" value="ECO:0007669"/>
    <property type="project" value="TreeGrafter"/>
</dbReference>
<dbReference type="GO" id="GO:0006397">
    <property type="term" value="P:mRNA processing"/>
    <property type="evidence" value="ECO:0007669"/>
    <property type="project" value="UniProtKB-KW"/>
</dbReference>
<evidence type="ECO:0000256" key="8">
    <source>
        <dbReference type="ARBA" id="ARBA00047984"/>
    </source>
</evidence>
<dbReference type="GO" id="GO:0016787">
    <property type="term" value="F:hydrolase activity"/>
    <property type="evidence" value="ECO:0007669"/>
    <property type="project" value="UniProtKB-KW"/>
</dbReference>
<dbReference type="Pfam" id="PF00270">
    <property type="entry name" value="DEAD"/>
    <property type="match status" value="1"/>
</dbReference>
<dbReference type="SMART" id="SM00847">
    <property type="entry name" value="HA2"/>
    <property type="match status" value="1"/>
</dbReference>
<keyword evidence="2" id="KW-0507">mRNA processing</keyword>
<dbReference type="InterPro" id="IPR014001">
    <property type="entry name" value="Helicase_ATP-bd"/>
</dbReference>
<dbReference type="FunFam" id="3.40.50.300:FF:000145">
    <property type="entry name" value="probable ATP-dependent RNA helicase DHX40"/>
    <property type="match status" value="1"/>
</dbReference>
<dbReference type="InterPro" id="IPR027417">
    <property type="entry name" value="P-loop_NTPase"/>
</dbReference>
<evidence type="ECO:0000259" key="10">
    <source>
        <dbReference type="PROSITE" id="PS51194"/>
    </source>
</evidence>
<dbReference type="InterPro" id="IPR011545">
    <property type="entry name" value="DEAD/DEAH_box_helicase_dom"/>
</dbReference>
<dbReference type="SMART" id="SM00490">
    <property type="entry name" value="HELICc"/>
    <property type="match status" value="1"/>
</dbReference>
<dbReference type="GO" id="GO:0008380">
    <property type="term" value="P:RNA splicing"/>
    <property type="evidence" value="ECO:0007669"/>
    <property type="project" value="UniProtKB-KW"/>
</dbReference>
<dbReference type="Pfam" id="PF07717">
    <property type="entry name" value="OB_NTP_bind"/>
    <property type="match status" value="1"/>
</dbReference>
<feature type="domain" description="Helicase ATP-binding" evidence="9">
    <location>
        <begin position="130"/>
        <end position="293"/>
    </location>
</feature>
<sequence length="766" mass="85032">MRLPYIAVAAWICRSHVHLTAMAMPDDEDLGETVSTDDIKSLPLPKQDITSKKRKRKNIFASTSEPGVVNATESTSPVEQILLVQSPPIKEPCKTPKQTIGTPSNGASSRDLLQAQRQVLPVYKAKKQLMDVVLANKTLIVVSETGSGKTTQIPQFLHELGITRRGCLAITQPRRVAAISIAKRVAEETETRLGGLVGYSIRFEEVTSPSTRIKYMTDGMLLREVLSDALLRKYSAIVLDEAHERTLRTDVLFGMVKKIRKVRKDLKVVIMSATLDAVKMAAYFEDAEIVNIPGRQYPVEIFHADDKQEDYLDAAVSATIQTHINQPANSGDILVFLTGQEEIESASSILAEASRDLPPTAPKLLIAPIYANLPVYQQTQVFDATPPDHRKIVLSTNICETSITLSGIRYVIDTGMCKSRGFNSKTGIEVLKVEPISKSSAKQRAGRAGREAPGKCFRLYTEKDYTMLNEDSTPEILRKNLASVILLLLASCGGGKSGEGMSVTELMEFQFLDPPPREALERGLENLYALGAISEGGRLTELGKSMAEFPVDPPYARVLIQSKSMKCVQEVISIVSMLSVENSVFHTPHDKREEASMARRKFTSFDGDHITLLNVLKAYDEVKWSKQWCIENFINSRSMKRVTDIRTQLRLFCQRSNLLPSTSDSVECQPTSSLHTENILRCFLSGFFMNAAICNPTDNTSGTSGFKTLIGNRPVYVHPSSVVFGKKVGAVFYNELVHTSRQYMRNVSVVNPSWFIEAAPHYYNHT</sequence>
<dbReference type="InterPro" id="IPR048333">
    <property type="entry name" value="HA2_WH"/>
</dbReference>
<gene>
    <name evidence="11" type="ORF">SeMB42_g02240</name>
</gene>
<dbReference type="PROSITE" id="PS51194">
    <property type="entry name" value="HELICASE_CTER"/>
    <property type="match status" value="1"/>
</dbReference>
<dbReference type="Pfam" id="PF00271">
    <property type="entry name" value="Helicase_C"/>
    <property type="match status" value="1"/>
</dbReference>
<proteinExistence type="predicted"/>
<dbReference type="FunFam" id="3.40.50.300:FF:000615">
    <property type="entry name" value="pre-mRNA-splicing factor ATP-dependent RNA helicase DEAH7"/>
    <property type="match status" value="1"/>
</dbReference>
<evidence type="ECO:0000313" key="11">
    <source>
        <dbReference type="EMBL" id="TPX50454.1"/>
    </source>
</evidence>
<dbReference type="STRING" id="286115.A0A507DFW8"/>
<evidence type="ECO:0000259" key="9">
    <source>
        <dbReference type="PROSITE" id="PS51192"/>
    </source>
</evidence>
<dbReference type="GO" id="GO:0005730">
    <property type="term" value="C:nucleolus"/>
    <property type="evidence" value="ECO:0007669"/>
    <property type="project" value="UniProtKB-ARBA"/>
</dbReference>
<dbReference type="InterPro" id="IPR001650">
    <property type="entry name" value="Helicase_C-like"/>
</dbReference>
<dbReference type="PROSITE" id="PS00690">
    <property type="entry name" value="DEAH_ATP_HELICASE"/>
    <property type="match status" value="1"/>
</dbReference>
<dbReference type="InterPro" id="IPR007502">
    <property type="entry name" value="Helicase-assoc_dom"/>
</dbReference>
<dbReference type="InterPro" id="IPR011709">
    <property type="entry name" value="DEAD-box_helicase_OB_fold"/>
</dbReference>
<dbReference type="VEuPathDB" id="FungiDB:SeMB42_g02240"/>
<dbReference type="FunFam" id="1.20.120.1080:FF:000001">
    <property type="entry name" value="Pre-mRNA-splicing factor ATP-dependent RNA helicase"/>
    <property type="match status" value="1"/>
</dbReference>
<dbReference type="GO" id="GO:0005524">
    <property type="term" value="F:ATP binding"/>
    <property type="evidence" value="ECO:0007669"/>
    <property type="project" value="UniProtKB-KW"/>
</dbReference>
<dbReference type="Pfam" id="PF21010">
    <property type="entry name" value="HA2_C"/>
    <property type="match status" value="1"/>
</dbReference>
<dbReference type="CDD" id="cd17978">
    <property type="entry name" value="DEXHc_DHX33"/>
    <property type="match status" value="1"/>
</dbReference>
<keyword evidence="7" id="KW-0508">mRNA splicing</keyword>
<dbReference type="AlphaFoldDB" id="A0A507DFW8"/>
<keyword evidence="6" id="KW-0067">ATP-binding</keyword>
<comment type="catalytic activity">
    <reaction evidence="8">
        <text>ATP + H2O = ADP + phosphate + H(+)</text>
        <dbReference type="Rhea" id="RHEA:13065"/>
        <dbReference type="ChEBI" id="CHEBI:15377"/>
        <dbReference type="ChEBI" id="CHEBI:15378"/>
        <dbReference type="ChEBI" id="CHEBI:30616"/>
        <dbReference type="ChEBI" id="CHEBI:43474"/>
        <dbReference type="ChEBI" id="CHEBI:456216"/>
        <dbReference type="EC" id="3.6.4.13"/>
    </reaction>
</comment>
<dbReference type="PANTHER" id="PTHR18934">
    <property type="entry name" value="ATP-DEPENDENT RNA HELICASE"/>
    <property type="match status" value="1"/>
</dbReference>
<dbReference type="EC" id="3.6.4.13" evidence="1"/>
<dbReference type="InterPro" id="IPR002464">
    <property type="entry name" value="DNA/RNA_helicase_DEAH_CS"/>
</dbReference>
<dbReference type="SMART" id="SM00487">
    <property type="entry name" value="DEXDc"/>
    <property type="match status" value="1"/>
</dbReference>
<dbReference type="PROSITE" id="PS51192">
    <property type="entry name" value="HELICASE_ATP_BIND_1"/>
    <property type="match status" value="1"/>
</dbReference>
<comment type="caution">
    <text evidence="11">The sequence shown here is derived from an EMBL/GenBank/DDBJ whole genome shotgun (WGS) entry which is preliminary data.</text>
</comment>
<dbReference type="GO" id="GO:0003724">
    <property type="term" value="F:RNA helicase activity"/>
    <property type="evidence" value="ECO:0007669"/>
    <property type="project" value="UniProtKB-EC"/>
</dbReference>
<dbReference type="Pfam" id="PF04408">
    <property type="entry name" value="WHD_HA2"/>
    <property type="match status" value="1"/>
</dbReference>
<dbReference type="GO" id="GO:0045943">
    <property type="term" value="P:positive regulation of transcription by RNA polymerase I"/>
    <property type="evidence" value="ECO:0007669"/>
    <property type="project" value="TreeGrafter"/>
</dbReference>
<evidence type="ECO:0000256" key="2">
    <source>
        <dbReference type="ARBA" id="ARBA00022664"/>
    </source>
</evidence>
<dbReference type="SUPFAM" id="SSF52540">
    <property type="entry name" value="P-loop containing nucleoside triphosphate hydrolases"/>
    <property type="match status" value="1"/>
</dbReference>
<name>A0A507DFW8_9FUNG</name>
<dbReference type="Proteomes" id="UP000317494">
    <property type="component" value="Unassembled WGS sequence"/>
</dbReference>
<feature type="domain" description="Helicase C-terminal" evidence="10">
    <location>
        <begin position="319"/>
        <end position="492"/>
    </location>
</feature>
<dbReference type="PANTHER" id="PTHR18934:SF118">
    <property type="entry name" value="ATP-DEPENDENT RNA HELICASE DHX33"/>
    <property type="match status" value="1"/>
</dbReference>
<evidence type="ECO:0000256" key="6">
    <source>
        <dbReference type="ARBA" id="ARBA00022840"/>
    </source>
</evidence>
<evidence type="ECO:0000256" key="4">
    <source>
        <dbReference type="ARBA" id="ARBA00022801"/>
    </source>
</evidence>
<accession>A0A507DFW8</accession>
<keyword evidence="12" id="KW-1185">Reference proteome</keyword>
<reference evidence="11 12" key="1">
    <citation type="journal article" date="2019" name="Sci. Rep.">
        <title>Comparative genomics of chytrid fungi reveal insights into the obligate biotrophic and pathogenic lifestyle of Synchytrium endobioticum.</title>
        <authorList>
            <person name="van de Vossenberg B.T.L.H."/>
            <person name="Warris S."/>
            <person name="Nguyen H.D.T."/>
            <person name="van Gent-Pelzer M.P.E."/>
            <person name="Joly D.L."/>
            <person name="van de Geest H.C."/>
            <person name="Bonants P.J.M."/>
            <person name="Smith D.S."/>
            <person name="Levesque C.A."/>
            <person name="van der Lee T.A.J."/>
        </authorList>
    </citation>
    <scope>NUCLEOTIDE SEQUENCE [LARGE SCALE GENOMIC DNA]</scope>
    <source>
        <strain evidence="11 12">MB42</strain>
    </source>
</reference>
<keyword evidence="5" id="KW-0347">Helicase</keyword>
<keyword evidence="3" id="KW-0547">Nucleotide-binding</keyword>
<protein>
    <recommendedName>
        <fullName evidence="1">RNA helicase</fullName>
        <ecNumber evidence="1">3.6.4.13</ecNumber>
    </recommendedName>
</protein>
<dbReference type="GO" id="GO:0005684">
    <property type="term" value="C:U2-type spliceosomal complex"/>
    <property type="evidence" value="ECO:0007669"/>
    <property type="project" value="UniProtKB-ARBA"/>
</dbReference>
<evidence type="ECO:0000313" key="12">
    <source>
        <dbReference type="Proteomes" id="UP000317494"/>
    </source>
</evidence>
<evidence type="ECO:0000256" key="5">
    <source>
        <dbReference type="ARBA" id="ARBA00022806"/>
    </source>
</evidence>
<evidence type="ECO:0000256" key="1">
    <source>
        <dbReference type="ARBA" id="ARBA00012552"/>
    </source>
</evidence>